<feature type="domain" description="DUF8040" evidence="1">
    <location>
        <begin position="13"/>
        <end position="102"/>
    </location>
</feature>
<dbReference type="PANTHER" id="PTHR22930:SF280">
    <property type="entry name" value="OS11G0202600 PROTEIN"/>
    <property type="match status" value="1"/>
</dbReference>
<sequence>MQSIVNKRHLWDEKQWVELNLHDSDRCYNNFRMQPDAFLQLHQLLVTNHGLQSTQQFESIEALAMFLWACGSGQSFRQIQDRFERSLDSICRKMGNVANVMLAPKDPNYTQVHPRLLRYAPYFDGCIGALDGTHIPARINHDSRLDFINRKGRTSFNVLGIVDMDMRFTYVGAGRAILVMTWQKKTLHAKLPTSTFRYEIIQVMLYTKLW</sequence>
<protein>
    <recommendedName>
        <fullName evidence="1">DUF8040 domain-containing protein</fullName>
    </recommendedName>
</protein>
<accession>A0AAQ3UAZ4</accession>
<dbReference type="AlphaFoldDB" id="A0AAQ3UAZ4"/>
<dbReference type="Proteomes" id="UP001341281">
    <property type="component" value="Chromosome 07"/>
</dbReference>
<dbReference type="EMBL" id="CP144751">
    <property type="protein sequence ID" value="WVZ86855.1"/>
    <property type="molecule type" value="Genomic_DNA"/>
</dbReference>
<dbReference type="InterPro" id="IPR058353">
    <property type="entry name" value="DUF8040"/>
</dbReference>
<evidence type="ECO:0000313" key="3">
    <source>
        <dbReference type="Proteomes" id="UP001341281"/>
    </source>
</evidence>
<evidence type="ECO:0000313" key="2">
    <source>
        <dbReference type="EMBL" id="WVZ86855.1"/>
    </source>
</evidence>
<evidence type="ECO:0000259" key="1">
    <source>
        <dbReference type="Pfam" id="PF26138"/>
    </source>
</evidence>
<name>A0AAQ3UAZ4_PASNO</name>
<keyword evidence="3" id="KW-1185">Reference proteome</keyword>
<reference evidence="2 3" key="1">
    <citation type="submission" date="2024-02" db="EMBL/GenBank/DDBJ databases">
        <title>High-quality chromosome-scale genome assembly of Pensacola bahiagrass (Paspalum notatum Flugge var. saurae).</title>
        <authorList>
            <person name="Vega J.M."/>
            <person name="Podio M."/>
            <person name="Orjuela J."/>
            <person name="Siena L.A."/>
            <person name="Pessino S.C."/>
            <person name="Combes M.C."/>
            <person name="Mariac C."/>
            <person name="Albertini E."/>
            <person name="Pupilli F."/>
            <person name="Ortiz J.P.A."/>
            <person name="Leblanc O."/>
        </authorList>
    </citation>
    <scope>NUCLEOTIDE SEQUENCE [LARGE SCALE GENOMIC DNA]</scope>
    <source>
        <strain evidence="2">R1</strain>
        <tissue evidence="2">Leaf</tissue>
    </source>
</reference>
<dbReference type="InterPro" id="IPR045249">
    <property type="entry name" value="HARBI1-like"/>
</dbReference>
<dbReference type="Pfam" id="PF26138">
    <property type="entry name" value="DUF8040"/>
    <property type="match status" value="1"/>
</dbReference>
<organism evidence="2 3">
    <name type="scientific">Paspalum notatum var. saurae</name>
    <dbReference type="NCBI Taxonomy" id="547442"/>
    <lineage>
        <taxon>Eukaryota</taxon>
        <taxon>Viridiplantae</taxon>
        <taxon>Streptophyta</taxon>
        <taxon>Embryophyta</taxon>
        <taxon>Tracheophyta</taxon>
        <taxon>Spermatophyta</taxon>
        <taxon>Magnoliopsida</taxon>
        <taxon>Liliopsida</taxon>
        <taxon>Poales</taxon>
        <taxon>Poaceae</taxon>
        <taxon>PACMAD clade</taxon>
        <taxon>Panicoideae</taxon>
        <taxon>Andropogonodae</taxon>
        <taxon>Paspaleae</taxon>
        <taxon>Paspalinae</taxon>
        <taxon>Paspalum</taxon>
    </lineage>
</organism>
<dbReference type="PANTHER" id="PTHR22930">
    <property type="match status" value="1"/>
</dbReference>
<gene>
    <name evidence="2" type="ORF">U9M48_033576</name>
</gene>
<proteinExistence type="predicted"/>